<evidence type="ECO:0000256" key="3">
    <source>
        <dbReference type="ARBA" id="ARBA00022692"/>
    </source>
</evidence>
<evidence type="ECO:0000256" key="6">
    <source>
        <dbReference type="SAM" id="Phobius"/>
    </source>
</evidence>
<reference evidence="8" key="2">
    <citation type="submission" date="2023-05" db="EMBL/GenBank/DDBJ databases">
        <authorList>
            <consortium name="Lawrence Berkeley National Laboratory"/>
            <person name="Steindorff A."/>
            <person name="Hensen N."/>
            <person name="Bonometti L."/>
            <person name="Westerberg I."/>
            <person name="Brannstrom I.O."/>
            <person name="Guillou S."/>
            <person name="Cros-Aarteil S."/>
            <person name="Calhoun S."/>
            <person name="Haridas S."/>
            <person name="Kuo A."/>
            <person name="Mondo S."/>
            <person name="Pangilinan J."/>
            <person name="Riley R."/>
            <person name="Labutti K."/>
            <person name="Andreopoulos B."/>
            <person name="Lipzen A."/>
            <person name="Chen C."/>
            <person name="Yanf M."/>
            <person name="Daum C."/>
            <person name="Ng V."/>
            <person name="Clum A."/>
            <person name="Ohm R."/>
            <person name="Martin F."/>
            <person name="Silar P."/>
            <person name="Natvig D."/>
            <person name="Lalanne C."/>
            <person name="Gautier V."/>
            <person name="Ament-Velasquez S.L."/>
            <person name="Kruys A."/>
            <person name="Hutchinson M.I."/>
            <person name="Powell A.J."/>
            <person name="Barry K."/>
            <person name="Miller A.N."/>
            <person name="Grigoriev I.V."/>
            <person name="Debuchy R."/>
            <person name="Gladieux P."/>
            <person name="Thoren M.H."/>
            <person name="Johannesson H."/>
        </authorList>
    </citation>
    <scope>NUCLEOTIDE SEQUENCE</scope>
    <source>
        <strain evidence="8">CBS 103.79</strain>
    </source>
</reference>
<dbReference type="InterPro" id="IPR020846">
    <property type="entry name" value="MFS_dom"/>
</dbReference>
<dbReference type="GO" id="GO:0022857">
    <property type="term" value="F:transmembrane transporter activity"/>
    <property type="evidence" value="ECO:0007669"/>
    <property type="project" value="InterPro"/>
</dbReference>
<keyword evidence="9" id="KW-1185">Reference proteome</keyword>
<dbReference type="EMBL" id="MU856542">
    <property type="protein sequence ID" value="KAK3896555.1"/>
    <property type="molecule type" value="Genomic_DNA"/>
</dbReference>
<feature type="transmembrane region" description="Helical" evidence="6">
    <location>
        <begin position="175"/>
        <end position="194"/>
    </location>
</feature>
<dbReference type="Pfam" id="PF07690">
    <property type="entry name" value="MFS_1"/>
    <property type="match status" value="1"/>
</dbReference>
<dbReference type="Gene3D" id="1.20.1250.20">
    <property type="entry name" value="MFS general substrate transporter like domains"/>
    <property type="match status" value="1"/>
</dbReference>
<comment type="caution">
    <text evidence="8">The sequence shown here is derived from an EMBL/GenBank/DDBJ whole genome shotgun (WGS) entry which is preliminary data.</text>
</comment>
<dbReference type="AlphaFoldDB" id="A0AAN6RMQ2"/>
<evidence type="ECO:0000259" key="7">
    <source>
        <dbReference type="PROSITE" id="PS50850"/>
    </source>
</evidence>
<comment type="subcellular location">
    <subcellularLocation>
        <location evidence="1">Membrane</location>
        <topology evidence="1">Multi-pass membrane protein</topology>
    </subcellularLocation>
</comment>
<dbReference type="SUPFAM" id="SSF103473">
    <property type="entry name" value="MFS general substrate transporter"/>
    <property type="match status" value="1"/>
</dbReference>
<feature type="transmembrane region" description="Helical" evidence="6">
    <location>
        <begin position="300"/>
        <end position="323"/>
    </location>
</feature>
<feature type="transmembrane region" description="Helical" evidence="6">
    <location>
        <begin position="269"/>
        <end position="288"/>
    </location>
</feature>
<dbReference type="FunFam" id="1.20.1250.20:FF:000013">
    <property type="entry name" value="MFS general substrate transporter"/>
    <property type="match status" value="1"/>
</dbReference>
<feature type="transmembrane region" description="Helical" evidence="6">
    <location>
        <begin position="136"/>
        <end position="155"/>
    </location>
</feature>
<feature type="transmembrane region" description="Helical" evidence="6">
    <location>
        <begin position="38"/>
        <end position="59"/>
    </location>
</feature>
<dbReference type="Proteomes" id="UP001303889">
    <property type="component" value="Unassembled WGS sequence"/>
</dbReference>
<accession>A0AAN6RMQ2</accession>
<gene>
    <name evidence="8" type="ORF">C8A05DRAFT_39901</name>
</gene>
<feature type="transmembrane region" description="Helical" evidence="6">
    <location>
        <begin position="206"/>
        <end position="223"/>
    </location>
</feature>
<evidence type="ECO:0000313" key="8">
    <source>
        <dbReference type="EMBL" id="KAK3896555.1"/>
    </source>
</evidence>
<dbReference type="PANTHER" id="PTHR43791:SF54">
    <property type="entry name" value="MAJOR FACILITATOR SUPERFAMILY (MFS) PROFILE DOMAIN-CONTAINING PROTEIN-RELATED"/>
    <property type="match status" value="1"/>
</dbReference>
<dbReference type="InterPro" id="IPR036259">
    <property type="entry name" value="MFS_trans_sf"/>
</dbReference>
<dbReference type="PANTHER" id="PTHR43791">
    <property type="entry name" value="PERMEASE-RELATED"/>
    <property type="match status" value="1"/>
</dbReference>
<reference evidence="8" key="1">
    <citation type="journal article" date="2023" name="Mol. Phylogenet. Evol.">
        <title>Genome-scale phylogeny and comparative genomics of the fungal order Sordariales.</title>
        <authorList>
            <person name="Hensen N."/>
            <person name="Bonometti L."/>
            <person name="Westerberg I."/>
            <person name="Brannstrom I.O."/>
            <person name="Guillou S."/>
            <person name="Cros-Aarteil S."/>
            <person name="Calhoun S."/>
            <person name="Haridas S."/>
            <person name="Kuo A."/>
            <person name="Mondo S."/>
            <person name="Pangilinan J."/>
            <person name="Riley R."/>
            <person name="LaButti K."/>
            <person name="Andreopoulos B."/>
            <person name="Lipzen A."/>
            <person name="Chen C."/>
            <person name="Yan M."/>
            <person name="Daum C."/>
            <person name="Ng V."/>
            <person name="Clum A."/>
            <person name="Steindorff A."/>
            <person name="Ohm R.A."/>
            <person name="Martin F."/>
            <person name="Silar P."/>
            <person name="Natvig D.O."/>
            <person name="Lalanne C."/>
            <person name="Gautier V."/>
            <person name="Ament-Velasquez S.L."/>
            <person name="Kruys A."/>
            <person name="Hutchinson M.I."/>
            <person name="Powell A.J."/>
            <person name="Barry K."/>
            <person name="Miller A.N."/>
            <person name="Grigoriev I.V."/>
            <person name="Debuchy R."/>
            <person name="Gladieux P."/>
            <person name="Hiltunen Thoren M."/>
            <person name="Johannesson H."/>
        </authorList>
    </citation>
    <scope>NUCLEOTIDE SEQUENCE</scope>
    <source>
        <strain evidence="8">CBS 103.79</strain>
    </source>
</reference>
<protein>
    <submittedName>
        <fullName evidence="8">Major facilitator superfamily domain-containing protein</fullName>
    </submittedName>
</protein>
<keyword evidence="5 6" id="KW-0472">Membrane</keyword>
<name>A0AAN6RMQ2_9PEZI</name>
<sequence length="345" mass="37773">MAGLAVCRALLGVFEAGFFPAAVYLISKWYPPSRTYSASAASGAFSGLLAATIAKMGGLGNLEPWRWIFILESIASVLIGASCFFCLPDSPSPSKWLTPDESRFLCLMHDATRGRIEEDRKKADTKKTLVRVVKDWQLYLHAIIFNGVGIPLYGVKFTMPQIVKNVGFTSTNAQLMTAPPYVVAAFSSLLCAWFSDKYKWRMPFMVVPQIVTLIGFAILYAVSDKLKDNIALAYFCLFIVCAGTYPTLPGINSWSSDNLAGPAKRAIGLGFMIMMGNVSGFGGSYLFIASEAPRYPTAYGVLLGLLCVAIVMSVGLDGIYWTINKRRQAMTREEIAAKYMEAPTK</sequence>
<evidence type="ECO:0000256" key="5">
    <source>
        <dbReference type="ARBA" id="ARBA00023136"/>
    </source>
</evidence>
<feature type="transmembrane region" description="Helical" evidence="6">
    <location>
        <begin position="229"/>
        <end position="248"/>
    </location>
</feature>
<keyword evidence="3 6" id="KW-0812">Transmembrane</keyword>
<evidence type="ECO:0000256" key="4">
    <source>
        <dbReference type="ARBA" id="ARBA00022989"/>
    </source>
</evidence>
<dbReference type="InterPro" id="IPR011701">
    <property type="entry name" value="MFS"/>
</dbReference>
<feature type="transmembrane region" description="Helical" evidence="6">
    <location>
        <begin position="6"/>
        <end position="26"/>
    </location>
</feature>
<organism evidence="8 9">
    <name type="scientific">Staphylotrichum tortipilum</name>
    <dbReference type="NCBI Taxonomy" id="2831512"/>
    <lineage>
        <taxon>Eukaryota</taxon>
        <taxon>Fungi</taxon>
        <taxon>Dikarya</taxon>
        <taxon>Ascomycota</taxon>
        <taxon>Pezizomycotina</taxon>
        <taxon>Sordariomycetes</taxon>
        <taxon>Sordariomycetidae</taxon>
        <taxon>Sordariales</taxon>
        <taxon>Chaetomiaceae</taxon>
        <taxon>Staphylotrichum</taxon>
    </lineage>
</organism>
<keyword evidence="2" id="KW-0813">Transport</keyword>
<evidence type="ECO:0000256" key="1">
    <source>
        <dbReference type="ARBA" id="ARBA00004141"/>
    </source>
</evidence>
<dbReference type="GO" id="GO:0016020">
    <property type="term" value="C:membrane"/>
    <property type="evidence" value="ECO:0007669"/>
    <property type="project" value="UniProtKB-SubCell"/>
</dbReference>
<proteinExistence type="predicted"/>
<evidence type="ECO:0000256" key="2">
    <source>
        <dbReference type="ARBA" id="ARBA00022448"/>
    </source>
</evidence>
<keyword evidence="4 6" id="KW-1133">Transmembrane helix</keyword>
<feature type="domain" description="Major facilitator superfamily (MFS) profile" evidence="7">
    <location>
        <begin position="1"/>
        <end position="327"/>
    </location>
</feature>
<feature type="transmembrane region" description="Helical" evidence="6">
    <location>
        <begin position="65"/>
        <end position="87"/>
    </location>
</feature>
<feature type="non-terminal residue" evidence="8">
    <location>
        <position position="345"/>
    </location>
</feature>
<evidence type="ECO:0000313" key="9">
    <source>
        <dbReference type="Proteomes" id="UP001303889"/>
    </source>
</evidence>
<dbReference type="PROSITE" id="PS50850">
    <property type="entry name" value="MFS"/>
    <property type="match status" value="1"/>
</dbReference>